<dbReference type="Gene3D" id="3.30.160.100">
    <property type="entry name" value="Ribosome hibernation promotion factor-like"/>
    <property type="match status" value="1"/>
</dbReference>
<dbReference type="EMBL" id="CDRZ01000231">
    <property type="protein sequence ID" value="CEO89060.1"/>
    <property type="molecule type" value="Genomic_DNA"/>
</dbReference>
<reference evidence="6" key="1">
    <citation type="submission" date="2015-01" db="EMBL/GenBank/DDBJ databases">
        <authorList>
            <person name="Manzoor Shahid"/>
            <person name="Zubair Saima"/>
        </authorList>
    </citation>
    <scope>NUCLEOTIDE SEQUENCE [LARGE SCALE GENOMIC DNA]</scope>
    <source>
        <strain evidence="6">Sp3</strain>
    </source>
</reference>
<dbReference type="PANTHER" id="PTHR33231:SF1">
    <property type="entry name" value="30S RIBOSOMAL PROTEIN"/>
    <property type="match status" value="1"/>
</dbReference>
<dbReference type="InterPro" id="IPR038416">
    <property type="entry name" value="Ribosom_S30AE_C_sf"/>
</dbReference>
<feature type="domain" description="Sigma 54 modulation/S30EA ribosomal protein C-terminal" evidence="4">
    <location>
        <begin position="124"/>
        <end position="179"/>
    </location>
</feature>
<dbReference type="CDD" id="cd00552">
    <property type="entry name" value="RaiA"/>
    <property type="match status" value="1"/>
</dbReference>
<evidence type="ECO:0000256" key="3">
    <source>
        <dbReference type="HAMAP-Rule" id="MF_00839"/>
    </source>
</evidence>
<keyword evidence="6" id="KW-1185">Reference proteome</keyword>
<dbReference type="PANTHER" id="PTHR33231">
    <property type="entry name" value="30S RIBOSOMAL PROTEIN"/>
    <property type="match status" value="1"/>
</dbReference>
<dbReference type="InterPro" id="IPR036567">
    <property type="entry name" value="RHF-like"/>
</dbReference>
<organism evidence="5 6">
    <name type="scientific">Syntrophaceticus schinkii</name>
    <dbReference type="NCBI Taxonomy" id="499207"/>
    <lineage>
        <taxon>Bacteria</taxon>
        <taxon>Bacillati</taxon>
        <taxon>Bacillota</taxon>
        <taxon>Clostridia</taxon>
        <taxon>Thermoanaerobacterales</taxon>
        <taxon>Thermoanaerobacterales Family III. Incertae Sedis</taxon>
        <taxon>Syntrophaceticus</taxon>
    </lineage>
</organism>
<dbReference type="AlphaFoldDB" id="A0A0B7MG58"/>
<sequence length="184" mass="21328">MGVEVKVKITIRGKNAQVTDALKGYVEKRLTKLTRYFDSIQEAQVTVSTVGDNYAVEVTIPLNNGMILRGEDMSRENFYEAVDLVSEKLERQVRKHRTKLYRKFRHQGLKTLIMEMGEDNKKEDEPTIVKTKRFLMKPMPVEEAILQLNLLGHDFFVFSNAETEQVNVLYKRKDGNYGLIEPEL</sequence>
<dbReference type="NCBIfam" id="TIGR00741">
    <property type="entry name" value="yfiA"/>
    <property type="match status" value="1"/>
</dbReference>
<keyword evidence="1 3" id="KW-0963">Cytoplasm</keyword>
<evidence type="ECO:0000256" key="1">
    <source>
        <dbReference type="ARBA" id="ARBA00022490"/>
    </source>
</evidence>
<dbReference type="InterPro" id="IPR034694">
    <property type="entry name" value="HPF_long/plastid"/>
</dbReference>
<dbReference type="GO" id="GO:0022627">
    <property type="term" value="C:cytosolic small ribosomal subunit"/>
    <property type="evidence" value="ECO:0007669"/>
    <property type="project" value="TreeGrafter"/>
</dbReference>
<dbReference type="Gene3D" id="3.30.505.50">
    <property type="entry name" value="Sigma 54 modulation/S30EA ribosomal protein, C-terminal domain"/>
    <property type="match status" value="1"/>
</dbReference>
<evidence type="ECO:0000259" key="4">
    <source>
        <dbReference type="Pfam" id="PF16321"/>
    </source>
</evidence>
<dbReference type="Proteomes" id="UP000046155">
    <property type="component" value="Unassembled WGS sequence"/>
</dbReference>
<proteinExistence type="inferred from homology"/>
<dbReference type="FunFam" id="3.30.505.50:FF:000001">
    <property type="entry name" value="Ribosome hibernation promoting factor"/>
    <property type="match status" value="1"/>
</dbReference>
<comment type="function">
    <text evidence="3">Required for dimerization of active 70S ribosomes into 100S ribosomes in stationary phase; 100S ribosomes are translationally inactive and sometimes present during exponential growth.</text>
</comment>
<comment type="subunit">
    <text evidence="3">Interacts with 100S ribosomes.</text>
</comment>
<dbReference type="Pfam" id="PF16321">
    <property type="entry name" value="Ribosom_S30AE_C"/>
    <property type="match status" value="1"/>
</dbReference>
<comment type="similarity">
    <text evidence="3">Belongs to the HPF/YfiA ribosome-associated protein family. Long HPF subfamily.</text>
</comment>
<keyword evidence="2 3" id="KW-0810">Translation regulation</keyword>
<dbReference type="HAMAP" id="MF_00839">
    <property type="entry name" value="HPF"/>
    <property type="match status" value="1"/>
</dbReference>
<evidence type="ECO:0000313" key="6">
    <source>
        <dbReference type="Proteomes" id="UP000046155"/>
    </source>
</evidence>
<comment type="subcellular location">
    <subcellularLocation>
        <location evidence="3">Cytoplasm</location>
    </subcellularLocation>
</comment>
<protein>
    <recommendedName>
        <fullName evidence="3">Ribosome hibernation promoting factor</fullName>
        <shortName evidence="3">HPF</shortName>
    </recommendedName>
</protein>
<gene>
    <name evidence="5" type="primary">yvyD</name>
    <name evidence="3" type="synonym">hpf</name>
    <name evidence="5" type="ORF">SSCH_350043</name>
</gene>
<name>A0A0B7MG58_9FIRM</name>
<dbReference type="GO" id="GO:0043024">
    <property type="term" value="F:ribosomal small subunit binding"/>
    <property type="evidence" value="ECO:0007669"/>
    <property type="project" value="TreeGrafter"/>
</dbReference>
<evidence type="ECO:0000256" key="2">
    <source>
        <dbReference type="ARBA" id="ARBA00022845"/>
    </source>
</evidence>
<dbReference type="GO" id="GO:0045900">
    <property type="term" value="P:negative regulation of translational elongation"/>
    <property type="evidence" value="ECO:0007669"/>
    <property type="project" value="TreeGrafter"/>
</dbReference>
<evidence type="ECO:0000313" key="5">
    <source>
        <dbReference type="EMBL" id="CEO89060.1"/>
    </source>
</evidence>
<dbReference type="InterPro" id="IPR050574">
    <property type="entry name" value="HPF/YfiA_ribosome-assoc"/>
</dbReference>
<accession>A0A0B7MG58</accession>
<dbReference type="Pfam" id="PF02482">
    <property type="entry name" value="Ribosomal_S30AE"/>
    <property type="match status" value="1"/>
</dbReference>
<dbReference type="InterPro" id="IPR032528">
    <property type="entry name" value="Ribosom_S30AE_C"/>
</dbReference>
<dbReference type="InterPro" id="IPR003489">
    <property type="entry name" value="RHF/RaiA"/>
</dbReference>
<dbReference type="SUPFAM" id="SSF69754">
    <property type="entry name" value="Ribosome binding protein Y (YfiA homologue)"/>
    <property type="match status" value="1"/>
</dbReference>